<evidence type="ECO:0000256" key="7">
    <source>
        <dbReference type="ARBA" id="ARBA00023326"/>
    </source>
</evidence>
<gene>
    <name evidence="9" type="primary">lpqC</name>
    <name evidence="9" type="ORF">GlitD10_0714</name>
</gene>
<evidence type="ECO:0000256" key="1">
    <source>
        <dbReference type="ARBA" id="ARBA00004613"/>
    </source>
</evidence>
<evidence type="ECO:0000256" key="2">
    <source>
        <dbReference type="ARBA" id="ARBA00022525"/>
    </source>
</evidence>
<reference evidence="9 10" key="1">
    <citation type="submission" date="2016-10" db="EMBL/GenBank/DDBJ databases">
        <title>Description of Gloeomargarita lithophora gen. nov., sp. nov., a thylakoid-bearing basal-branching cyanobacterium with intracellular carbonates, and proposal for Gloeomargaritales ord. nov.</title>
        <authorList>
            <person name="Moreira D."/>
            <person name="Tavera R."/>
            <person name="Benzerara K."/>
            <person name="Skouri-Panet F."/>
            <person name="Couradeau E."/>
            <person name="Gerard E."/>
            <person name="Loussert C."/>
            <person name="Novelo E."/>
            <person name="Zivanovic Y."/>
            <person name="Lopez-Garcia P."/>
        </authorList>
    </citation>
    <scope>NUCLEOTIDE SEQUENCE [LARGE SCALE GENOMIC DNA]</scope>
    <source>
        <strain evidence="9 10">D10</strain>
    </source>
</reference>
<dbReference type="AlphaFoldDB" id="A0A1J0AAR5"/>
<evidence type="ECO:0000256" key="8">
    <source>
        <dbReference type="SAM" id="MobiDB-lite"/>
    </source>
</evidence>
<evidence type="ECO:0000313" key="10">
    <source>
        <dbReference type="Proteomes" id="UP000180235"/>
    </source>
</evidence>
<dbReference type="InterPro" id="IPR010126">
    <property type="entry name" value="Esterase_phb"/>
</dbReference>
<dbReference type="PANTHER" id="PTHR38050:SF2">
    <property type="entry name" value="FERULOYL ESTERASE C-RELATED"/>
    <property type="match status" value="1"/>
</dbReference>
<keyword evidence="5" id="KW-0378">Hydrolase</keyword>
<keyword evidence="4" id="KW-0732">Signal</keyword>
<dbReference type="InterPro" id="IPR029058">
    <property type="entry name" value="AB_hydrolase_fold"/>
</dbReference>
<dbReference type="InterPro" id="IPR043595">
    <property type="entry name" value="FaeB/C/D"/>
</dbReference>
<feature type="compositionally biased region" description="Polar residues" evidence="8">
    <location>
        <begin position="317"/>
        <end position="337"/>
    </location>
</feature>
<evidence type="ECO:0000256" key="4">
    <source>
        <dbReference type="ARBA" id="ARBA00022729"/>
    </source>
</evidence>
<dbReference type="KEGG" id="glt:GlitD10_0714"/>
<feature type="region of interest" description="Disordered" evidence="8">
    <location>
        <begin position="317"/>
        <end position="344"/>
    </location>
</feature>
<organism evidence="9 10">
    <name type="scientific">Gloeomargarita lithophora Alchichica-D10</name>
    <dbReference type="NCBI Taxonomy" id="1188229"/>
    <lineage>
        <taxon>Bacteria</taxon>
        <taxon>Bacillati</taxon>
        <taxon>Cyanobacteriota</taxon>
        <taxon>Cyanophyceae</taxon>
        <taxon>Gloeomargaritales</taxon>
        <taxon>Gloeomargaritaceae</taxon>
        <taxon>Gloeomargarita</taxon>
    </lineage>
</organism>
<dbReference type="Pfam" id="PF10503">
    <property type="entry name" value="Esterase_PHB"/>
    <property type="match status" value="1"/>
</dbReference>
<dbReference type="RefSeq" id="WP_071453688.1">
    <property type="nucleotide sequence ID" value="NZ_CP017675.1"/>
</dbReference>
<keyword evidence="10" id="KW-1185">Reference proteome</keyword>
<dbReference type="GO" id="GO:0005576">
    <property type="term" value="C:extracellular region"/>
    <property type="evidence" value="ECO:0007669"/>
    <property type="project" value="UniProtKB-SubCell"/>
</dbReference>
<evidence type="ECO:0000256" key="5">
    <source>
        <dbReference type="ARBA" id="ARBA00022801"/>
    </source>
</evidence>
<keyword evidence="3" id="KW-0858">Xylan degradation</keyword>
<dbReference type="EMBL" id="CP017675">
    <property type="protein sequence ID" value="APB33028.1"/>
    <property type="molecule type" value="Genomic_DNA"/>
</dbReference>
<dbReference type="GO" id="GO:0030600">
    <property type="term" value="F:feruloyl esterase activity"/>
    <property type="evidence" value="ECO:0007669"/>
    <property type="project" value="InterPro"/>
</dbReference>
<keyword evidence="6" id="KW-0119">Carbohydrate metabolism</keyword>
<dbReference type="STRING" id="1188229.GlitD10_0714"/>
<protein>
    <submittedName>
        <fullName evidence="9">Esterase lipoprotein</fullName>
    </submittedName>
</protein>
<evidence type="ECO:0000256" key="3">
    <source>
        <dbReference type="ARBA" id="ARBA00022651"/>
    </source>
</evidence>
<keyword evidence="2" id="KW-0964">Secreted</keyword>
<evidence type="ECO:0000313" key="9">
    <source>
        <dbReference type="EMBL" id="APB33028.1"/>
    </source>
</evidence>
<dbReference type="PANTHER" id="PTHR38050">
    <property type="match status" value="1"/>
</dbReference>
<dbReference type="SUPFAM" id="SSF53474">
    <property type="entry name" value="alpha/beta-Hydrolases"/>
    <property type="match status" value="1"/>
</dbReference>
<evidence type="ECO:0000256" key="6">
    <source>
        <dbReference type="ARBA" id="ARBA00023277"/>
    </source>
</evidence>
<keyword evidence="7" id="KW-0624">Polysaccharide degradation</keyword>
<dbReference type="OrthoDB" id="9764953at2"/>
<proteinExistence type="predicted"/>
<sequence>MLHLGRCTGGLAVVLGLSHWGGISLVTAQSRRDADPTPAKTLVVNGVPRTYRIAVPPRRAGGRSPLLIALHGGGGTGAGMERLTRLSDLANQAGVIVVYPDGWNRHWHDRRNPRFVPEPGVQDVPFINQLIDEVHRTYTLDQQRIYVTGISNGGFFAQVLACELSHRLAAVAVVSSNLPQGLAENCPATQSVPILYILGTNDPLIPYAGGEIRGKQGRKGVVYSAQASLDFWRQRYRLPATPQVQALPDRVNDQTSAQQITYQNRAVAVSLITIQGGGHTWPGGPQYLPQRFIGRVSQDFDASATIWQFVRRYRRNPSSPGANQSWGLRNSSVNSASGVPGTGV</sequence>
<keyword evidence="9" id="KW-0449">Lipoprotein</keyword>
<dbReference type="GO" id="GO:0045493">
    <property type="term" value="P:xylan catabolic process"/>
    <property type="evidence" value="ECO:0007669"/>
    <property type="project" value="UniProtKB-KW"/>
</dbReference>
<dbReference type="Gene3D" id="3.40.50.1820">
    <property type="entry name" value="alpha/beta hydrolase"/>
    <property type="match status" value="1"/>
</dbReference>
<accession>A0A1J0AAR5</accession>
<dbReference type="Proteomes" id="UP000180235">
    <property type="component" value="Chromosome"/>
</dbReference>
<name>A0A1J0AAR5_9CYAN</name>
<comment type="subcellular location">
    <subcellularLocation>
        <location evidence="1">Secreted</location>
    </subcellularLocation>
</comment>